<evidence type="ECO:0000313" key="3">
    <source>
        <dbReference type="EMBL" id="KAK8571914.1"/>
    </source>
</evidence>
<dbReference type="InterPro" id="IPR050148">
    <property type="entry name" value="Terpene_synthase-like"/>
</dbReference>
<reference evidence="3 4" key="1">
    <citation type="journal article" date="2024" name="G3 (Bethesda)">
        <title>Genome assembly of Hibiscus sabdariffa L. provides insights into metabolisms of medicinal natural products.</title>
        <authorList>
            <person name="Kim T."/>
        </authorList>
    </citation>
    <scope>NUCLEOTIDE SEQUENCE [LARGE SCALE GENOMIC DNA]</scope>
    <source>
        <strain evidence="3">TK-2024</strain>
        <tissue evidence="3">Old leaves</tissue>
    </source>
</reference>
<keyword evidence="4" id="KW-1185">Reference proteome</keyword>
<evidence type="ECO:0000259" key="2">
    <source>
        <dbReference type="Pfam" id="PF03936"/>
    </source>
</evidence>
<dbReference type="Pfam" id="PF03936">
    <property type="entry name" value="Terpene_synth_C"/>
    <property type="match status" value="1"/>
</dbReference>
<dbReference type="SUPFAM" id="SSF48576">
    <property type="entry name" value="Terpenoid synthases"/>
    <property type="match status" value="1"/>
</dbReference>
<feature type="domain" description="Terpene synthase metal-binding" evidence="2">
    <location>
        <begin position="3"/>
        <end position="82"/>
    </location>
</feature>
<dbReference type="Proteomes" id="UP001472677">
    <property type="component" value="Unassembled WGS sequence"/>
</dbReference>
<dbReference type="Gene3D" id="1.10.600.10">
    <property type="entry name" value="Farnesyl Diphosphate Synthase"/>
    <property type="match status" value="1"/>
</dbReference>
<protein>
    <recommendedName>
        <fullName evidence="2">Terpene synthase metal-binding domain-containing protein</fullName>
    </recommendedName>
</protein>
<sequence length="83" mass="9753">MLGRNILAKQTCLIGFLDDVYEAYGFYEELKYFTDAVRRFEISAIDELHNQKTTYETLLSSANEAEDVVQKERSYAISYIKRR</sequence>
<comment type="caution">
    <text evidence="3">The sequence shown here is derived from an EMBL/GenBank/DDBJ whole genome shotgun (WGS) entry which is preliminary data.</text>
</comment>
<keyword evidence="1" id="KW-0479">Metal-binding</keyword>
<accession>A0ABR2F4I5</accession>
<organism evidence="3 4">
    <name type="scientific">Hibiscus sabdariffa</name>
    <name type="common">roselle</name>
    <dbReference type="NCBI Taxonomy" id="183260"/>
    <lineage>
        <taxon>Eukaryota</taxon>
        <taxon>Viridiplantae</taxon>
        <taxon>Streptophyta</taxon>
        <taxon>Embryophyta</taxon>
        <taxon>Tracheophyta</taxon>
        <taxon>Spermatophyta</taxon>
        <taxon>Magnoliopsida</taxon>
        <taxon>eudicotyledons</taxon>
        <taxon>Gunneridae</taxon>
        <taxon>Pentapetalae</taxon>
        <taxon>rosids</taxon>
        <taxon>malvids</taxon>
        <taxon>Malvales</taxon>
        <taxon>Malvaceae</taxon>
        <taxon>Malvoideae</taxon>
        <taxon>Hibiscus</taxon>
    </lineage>
</organism>
<dbReference type="PANTHER" id="PTHR31225">
    <property type="entry name" value="OS04G0344100 PROTEIN-RELATED"/>
    <property type="match status" value="1"/>
</dbReference>
<evidence type="ECO:0000313" key="4">
    <source>
        <dbReference type="Proteomes" id="UP001472677"/>
    </source>
</evidence>
<name>A0ABR2F4I5_9ROSI</name>
<evidence type="ECO:0000256" key="1">
    <source>
        <dbReference type="ARBA" id="ARBA00022723"/>
    </source>
</evidence>
<dbReference type="EMBL" id="JBBPBM010000008">
    <property type="protein sequence ID" value="KAK8571914.1"/>
    <property type="molecule type" value="Genomic_DNA"/>
</dbReference>
<gene>
    <name evidence="3" type="ORF">V6N12_027982</name>
</gene>
<dbReference type="InterPro" id="IPR005630">
    <property type="entry name" value="Terpene_synthase_metal-bd"/>
</dbReference>
<dbReference type="InterPro" id="IPR008949">
    <property type="entry name" value="Isoprenoid_synthase_dom_sf"/>
</dbReference>
<dbReference type="PANTHER" id="PTHR31225:SF180">
    <property type="entry name" value="(+)-DELTA-CADINENE SYNTHASE"/>
    <property type="match status" value="1"/>
</dbReference>
<proteinExistence type="predicted"/>